<evidence type="ECO:0000256" key="1">
    <source>
        <dbReference type="SAM" id="SignalP"/>
    </source>
</evidence>
<name>A0A5P2DQP1_STRVZ</name>
<dbReference type="InterPro" id="IPR036366">
    <property type="entry name" value="PGBDSf"/>
</dbReference>
<feature type="signal peptide" evidence="1">
    <location>
        <begin position="1"/>
        <end position="32"/>
    </location>
</feature>
<dbReference type="OrthoDB" id="9815541at2"/>
<dbReference type="RefSeq" id="WP_150259970.1">
    <property type="nucleotide sequence ID" value="NZ_CP029189.1"/>
</dbReference>
<feature type="chain" id="PRO_5024832020" description="Peptidoglycan binding-like domain-containing protein" evidence="1">
    <location>
        <begin position="33"/>
        <end position="131"/>
    </location>
</feature>
<dbReference type="PROSITE" id="PS51318">
    <property type="entry name" value="TAT"/>
    <property type="match status" value="1"/>
</dbReference>
<keyword evidence="1" id="KW-0732">Signal</keyword>
<reference evidence="3 4" key="1">
    <citation type="submission" date="2018-05" db="EMBL/GenBank/DDBJ databases">
        <title>Streptomyces venezuelae.</title>
        <authorList>
            <person name="Kim W."/>
            <person name="Lee N."/>
            <person name="Cho B.-K."/>
        </authorList>
    </citation>
    <scope>NUCLEOTIDE SEQUENCE [LARGE SCALE GENOMIC DNA]</scope>
    <source>
        <strain evidence="3 4">ATCC 21018</strain>
    </source>
</reference>
<accession>A0A5P2DQP1</accession>
<evidence type="ECO:0000313" key="4">
    <source>
        <dbReference type="Proteomes" id="UP000324101"/>
    </source>
</evidence>
<dbReference type="AlphaFoldDB" id="A0A5P2DQP1"/>
<evidence type="ECO:0000259" key="2">
    <source>
        <dbReference type="Pfam" id="PF01471"/>
    </source>
</evidence>
<dbReference type="InterPro" id="IPR002477">
    <property type="entry name" value="Peptidoglycan-bd-like"/>
</dbReference>
<feature type="domain" description="Peptidoglycan binding-like" evidence="2">
    <location>
        <begin position="89"/>
        <end position="125"/>
    </location>
</feature>
<dbReference type="SUPFAM" id="SSF47090">
    <property type="entry name" value="PGBD-like"/>
    <property type="match status" value="1"/>
</dbReference>
<dbReference type="InterPro" id="IPR006311">
    <property type="entry name" value="TAT_signal"/>
</dbReference>
<dbReference type="EMBL" id="CP029189">
    <property type="protein sequence ID" value="QES57153.1"/>
    <property type="molecule type" value="Genomic_DNA"/>
</dbReference>
<dbReference type="Pfam" id="PF01471">
    <property type="entry name" value="PG_binding_1"/>
    <property type="match status" value="1"/>
</dbReference>
<evidence type="ECO:0000313" key="3">
    <source>
        <dbReference type="EMBL" id="QES57153.1"/>
    </source>
</evidence>
<protein>
    <recommendedName>
        <fullName evidence="2">Peptidoglycan binding-like domain-containing protein</fullName>
    </recommendedName>
</protein>
<sequence>MPHISPRRSVTALALAAAAVGSLLVMAPAAHAGDYLGACFDSVGHRTSPNGGNIPARNFSQGSSGVCVKELQFDISSTIGIDPEDWDGFVDGRFGPKTEKYVRRFQQASGLQADGIVGPRTWESLVSRTRD</sequence>
<dbReference type="Proteomes" id="UP000324101">
    <property type="component" value="Chromosome"/>
</dbReference>
<proteinExistence type="predicted"/>
<gene>
    <name evidence="3" type="ORF">DEJ51_25660</name>
</gene>
<dbReference type="InterPro" id="IPR036365">
    <property type="entry name" value="PGBD-like_sf"/>
</dbReference>
<dbReference type="Gene3D" id="1.10.101.10">
    <property type="entry name" value="PGBD-like superfamily/PGBD"/>
    <property type="match status" value="1"/>
</dbReference>
<organism evidence="3 4">
    <name type="scientific">Streptomyces venezuelae</name>
    <dbReference type="NCBI Taxonomy" id="54571"/>
    <lineage>
        <taxon>Bacteria</taxon>
        <taxon>Bacillati</taxon>
        <taxon>Actinomycetota</taxon>
        <taxon>Actinomycetes</taxon>
        <taxon>Kitasatosporales</taxon>
        <taxon>Streptomycetaceae</taxon>
        <taxon>Streptomyces</taxon>
    </lineage>
</organism>